<dbReference type="STRING" id="3871.A0A1J7IA05"/>
<evidence type="ECO:0000256" key="3">
    <source>
        <dbReference type="ARBA" id="ARBA00022833"/>
    </source>
</evidence>
<organism evidence="6 7">
    <name type="scientific">Lupinus angustifolius</name>
    <name type="common">Narrow-leaved blue lupine</name>
    <dbReference type="NCBI Taxonomy" id="3871"/>
    <lineage>
        <taxon>Eukaryota</taxon>
        <taxon>Viridiplantae</taxon>
        <taxon>Streptophyta</taxon>
        <taxon>Embryophyta</taxon>
        <taxon>Tracheophyta</taxon>
        <taxon>Spermatophyta</taxon>
        <taxon>Magnoliopsida</taxon>
        <taxon>eudicotyledons</taxon>
        <taxon>Gunneridae</taxon>
        <taxon>Pentapetalae</taxon>
        <taxon>rosids</taxon>
        <taxon>fabids</taxon>
        <taxon>Fabales</taxon>
        <taxon>Fabaceae</taxon>
        <taxon>Papilionoideae</taxon>
        <taxon>50 kb inversion clade</taxon>
        <taxon>genistoids sensu lato</taxon>
        <taxon>core genistoids</taxon>
        <taxon>Genisteae</taxon>
        <taxon>Lupinus</taxon>
    </lineage>
</organism>
<sequence length="364" mass="40682">MAVEAHNLNHFSPQFINSSREMMNPIDASVNLYNTTQIGYSSVLPLSGTTTATENIFRPPYTTFNVADSYPQKTAMKSDSSLTYNVPLSRKHSREKSSSINYPYPSYTTTTTQLQNKTSYGSFSFFGEDLSLQFHQQQLDINNIIAERMETIRIELEEKRKRQAMKIMEAIEDGVMKRLKTKEEEIEKIGKLNHALEERVKSLCIENQIWYDLAQTNEATANALRNELHQILIHHAGGDATRTTIPPGGAAAAAVTDDASSCCGSTDSYDEDVRNKQEDKNEGEWRTIIECAGVKDKVVGFMGNGIIGNISNDRRLCRNCGKEESCVLILPCRHLCLCTICGSTLHTCPICQSFKTASVHINMS</sequence>
<dbReference type="PIRSF" id="PIRSF036836">
    <property type="entry name" value="RNase_bind_SBP1"/>
    <property type="match status" value="1"/>
</dbReference>
<dbReference type="Gramene" id="OIW11665">
    <property type="protein sequence ID" value="OIW11665"/>
    <property type="gene ID" value="TanjilG_10811"/>
</dbReference>
<dbReference type="Gene3D" id="3.30.40.10">
    <property type="entry name" value="Zinc/RING finger domain, C3HC4 (zinc finger)"/>
    <property type="match status" value="1"/>
</dbReference>
<reference evidence="6 7" key="1">
    <citation type="journal article" date="2017" name="Plant Biotechnol. J.">
        <title>A comprehensive draft genome sequence for lupin (Lupinus angustifolius), an emerging health food: insights into plant-microbe interactions and legume evolution.</title>
        <authorList>
            <person name="Hane J.K."/>
            <person name="Ming Y."/>
            <person name="Kamphuis L.G."/>
            <person name="Nelson M.N."/>
            <person name="Garg G."/>
            <person name="Atkins C.A."/>
            <person name="Bayer P.E."/>
            <person name="Bravo A."/>
            <person name="Bringans S."/>
            <person name="Cannon S."/>
            <person name="Edwards D."/>
            <person name="Foley R."/>
            <person name="Gao L.L."/>
            <person name="Harrison M.J."/>
            <person name="Huang W."/>
            <person name="Hurgobin B."/>
            <person name="Li S."/>
            <person name="Liu C.W."/>
            <person name="McGrath A."/>
            <person name="Morahan G."/>
            <person name="Murray J."/>
            <person name="Weller J."/>
            <person name="Jian J."/>
            <person name="Singh K.B."/>
        </authorList>
    </citation>
    <scope>NUCLEOTIDE SEQUENCE [LARGE SCALE GENOMIC DNA]</scope>
    <source>
        <strain evidence="7">cv. Tanjil</strain>
        <tissue evidence="6">Whole plant</tissue>
    </source>
</reference>
<dbReference type="OMA" id="ATIMNMY"/>
<dbReference type="CDD" id="cd16649">
    <property type="entry name" value="mRING-HC-C3HC5_CGRF1-like"/>
    <property type="match status" value="1"/>
</dbReference>
<dbReference type="InterPro" id="IPR013083">
    <property type="entry name" value="Znf_RING/FYVE/PHD"/>
</dbReference>
<keyword evidence="7" id="KW-1185">Reference proteome</keyword>
<keyword evidence="3" id="KW-0862">Zinc</keyword>
<dbReference type="AlphaFoldDB" id="A0A1J7IA05"/>
<keyword evidence="1" id="KW-0479">Metal-binding</keyword>
<evidence type="ECO:0000256" key="4">
    <source>
        <dbReference type="PROSITE-ProRule" id="PRU00175"/>
    </source>
</evidence>
<feature type="domain" description="RING-type" evidence="5">
    <location>
        <begin position="317"/>
        <end position="352"/>
    </location>
</feature>
<dbReference type="GO" id="GO:0004842">
    <property type="term" value="F:ubiquitin-protein transferase activity"/>
    <property type="evidence" value="ECO:0007669"/>
    <property type="project" value="TreeGrafter"/>
</dbReference>
<accession>A0A1J7IA05</accession>
<dbReference type="InterPro" id="IPR001841">
    <property type="entry name" value="Znf_RING"/>
</dbReference>
<dbReference type="PANTHER" id="PTHR42647">
    <property type="entry name" value="SBP (S-RIBONUCLEASE BINDING PROTEIN) FAMILY PROTEIN"/>
    <property type="match status" value="1"/>
</dbReference>
<proteinExistence type="predicted"/>
<dbReference type="GO" id="GO:0008270">
    <property type="term" value="F:zinc ion binding"/>
    <property type="evidence" value="ECO:0007669"/>
    <property type="project" value="UniProtKB-KW"/>
</dbReference>
<keyword evidence="2 4" id="KW-0863">Zinc-finger</keyword>
<name>A0A1J7IA05_LUPAN</name>
<evidence type="ECO:0000313" key="6">
    <source>
        <dbReference type="EMBL" id="OIW11665.1"/>
    </source>
</evidence>
<gene>
    <name evidence="6" type="ORF">TanjilG_10811</name>
</gene>
<dbReference type="OrthoDB" id="1711136at2759"/>
<evidence type="ECO:0000259" key="5">
    <source>
        <dbReference type="PROSITE" id="PS50089"/>
    </source>
</evidence>
<dbReference type="EMBL" id="CM007365">
    <property type="protein sequence ID" value="OIW11665.1"/>
    <property type="molecule type" value="Genomic_DNA"/>
</dbReference>
<dbReference type="KEGG" id="lang:109348021"/>
<dbReference type="PROSITE" id="PS50089">
    <property type="entry name" value="ZF_RING_2"/>
    <property type="match status" value="1"/>
</dbReference>
<dbReference type="GO" id="GO:0043067">
    <property type="term" value="P:regulation of programmed cell death"/>
    <property type="evidence" value="ECO:0007669"/>
    <property type="project" value="TreeGrafter"/>
</dbReference>
<dbReference type="Proteomes" id="UP000188354">
    <property type="component" value="Chromosome LG05"/>
</dbReference>
<evidence type="ECO:0000256" key="2">
    <source>
        <dbReference type="ARBA" id="ARBA00022771"/>
    </source>
</evidence>
<dbReference type="Pfam" id="PF13920">
    <property type="entry name" value="zf-C3HC4_3"/>
    <property type="match status" value="1"/>
</dbReference>
<evidence type="ECO:0000256" key="1">
    <source>
        <dbReference type="ARBA" id="ARBA00022723"/>
    </source>
</evidence>
<protein>
    <recommendedName>
        <fullName evidence="5">RING-type domain-containing protein</fullName>
    </recommendedName>
</protein>
<evidence type="ECO:0000313" key="7">
    <source>
        <dbReference type="Proteomes" id="UP000188354"/>
    </source>
</evidence>
<dbReference type="PANTHER" id="PTHR42647:SF12">
    <property type="entry name" value="BOI-RELATED E3 UBIQUITIN-PROTEIN LIGASE 2-RELATED"/>
    <property type="match status" value="1"/>
</dbReference>